<dbReference type="OrthoDB" id="9840983at2"/>
<proteinExistence type="predicted"/>
<dbReference type="EMBL" id="FOFB01000004">
    <property type="protein sequence ID" value="SEP98305.1"/>
    <property type="molecule type" value="Genomic_DNA"/>
</dbReference>
<organism evidence="2 3">
    <name type="scientific">Neolewinella agarilytica</name>
    <dbReference type="NCBI Taxonomy" id="478744"/>
    <lineage>
        <taxon>Bacteria</taxon>
        <taxon>Pseudomonadati</taxon>
        <taxon>Bacteroidota</taxon>
        <taxon>Saprospiria</taxon>
        <taxon>Saprospirales</taxon>
        <taxon>Lewinellaceae</taxon>
        <taxon>Neolewinella</taxon>
    </lineage>
</organism>
<keyword evidence="3" id="KW-1185">Reference proteome</keyword>
<accession>A0A1H9CAM4</accession>
<protein>
    <submittedName>
        <fullName evidence="2">Uncharacterized protein</fullName>
    </submittedName>
</protein>
<dbReference type="AlphaFoldDB" id="A0A1H9CAM4"/>
<keyword evidence="1" id="KW-0732">Signal</keyword>
<dbReference type="STRING" id="478744.SAMN05444359_104129"/>
<evidence type="ECO:0000313" key="3">
    <source>
        <dbReference type="Proteomes" id="UP000199021"/>
    </source>
</evidence>
<evidence type="ECO:0000256" key="1">
    <source>
        <dbReference type="SAM" id="SignalP"/>
    </source>
</evidence>
<gene>
    <name evidence="2" type="ORF">SAMN05444359_104129</name>
</gene>
<feature type="chain" id="PRO_5011508922" evidence="1">
    <location>
        <begin position="30"/>
        <end position="312"/>
    </location>
</feature>
<dbReference type="Proteomes" id="UP000199021">
    <property type="component" value="Unassembled WGS sequence"/>
</dbReference>
<reference evidence="3" key="1">
    <citation type="submission" date="2016-10" db="EMBL/GenBank/DDBJ databases">
        <authorList>
            <person name="Varghese N."/>
            <person name="Submissions S."/>
        </authorList>
    </citation>
    <scope>NUCLEOTIDE SEQUENCE [LARGE SCALE GENOMIC DNA]</scope>
    <source>
        <strain evidence="3">DSM 24740</strain>
    </source>
</reference>
<sequence length="312" mass="34938">MKFPLCMSIMRPANLLFIAFLTLFNSCLAAQTLAPVNVVLVPDTRETYGERVIFASILATISNSSALYHQVEREEYDAIQKERQEASRLKDDPYIATVLKGAAVAVEFTLIEYTEIWDSIAVPEVVYSRPWDYSLTIQTAFELKVVDIASSEILDSKRFIVKGTPSKIKKPFVEMQKHFMRINCLGYVRRGVNNATKRFLLKTISPAIPMLRFYNSKGANHVWIAGGKGAAYPGGTKLRLIRESNIMVNGEAVLRQETVGEAVVKKNNSQYSYCLVTKLKAGIDESVLAPYVIPSPQNEVPLVWLEKPAVPK</sequence>
<evidence type="ECO:0000313" key="2">
    <source>
        <dbReference type="EMBL" id="SEP98305.1"/>
    </source>
</evidence>
<dbReference type="InParanoid" id="A0A1H9CAM4"/>
<feature type="signal peptide" evidence="1">
    <location>
        <begin position="1"/>
        <end position="29"/>
    </location>
</feature>
<name>A0A1H9CAM4_9BACT</name>
<dbReference type="RefSeq" id="WP_139211771.1">
    <property type="nucleotide sequence ID" value="NZ_FOFB01000004.1"/>
</dbReference>